<dbReference type="PANTHER" id="PTHR32305">
    <property type="match status" value="1"/>
</dbReference>
<accession>A0ABY4TCE2</accession>
<dbReference type="EMBL" id="CP063231">
    <property type="protein sequence ID" value="URL60391.1"/>
    <property type="molecule type" value="Genomic_DNA"/>
</dbReference>
<dbReference type="PANTHER" id="PTHR32305:SF15">
    <property type="entry name" value="PROTEIN RHSA-RELATED"/>
    <property type="match status" value="1"/>
</dbReference>
<dbReference type="NCBIfam" id="TIGR03696">
    <property type="entry name" value="Rhs_assc_core"/>
    <property type="match status" value="1"/>
</dbReference>
<name>A0ABY4TCE2_9GAMM</name>
<evidence type="ECO:0000313" key="3">
    <source>
        <dbReference type="Proteomes" id="UP001056681"/>
    </source>
</evidence>
<organism evidence="2 3">
    <name type="scientific">Luteibacter flocculans</name>
    <dbReference type="NCBI Taxonomy" id="2780091"/>
    <lineage>
        <taxon>Bacteria</taxon>
        <taxon>Pseudomonadati</taxon>
        <taxon>Pseudomonadota</taxon>
        <taxon>Gammaproteobacteria</taxon>
        <taxon>Lysobacterales</taxon>
        <taxon>Rhodanobacteraceae</taxon>
        <taxon>Luteibacter</taxon>
    </lineage>
</organism>
<feature type="compositionally biased region" description="Basic residues" evidence="1">
    <location>
        <begin position="1"/>
        <end position="11"/>
    </location>
</feature>
<keyword evidence="3" id="KW-1185">Reference proteome</keyword>
<dbReference type="PRINTS" id="PR00394">
    <property type="entry name" value="RHSPROTEIN"/>
</dbReference>
<reference evidence="2" key="1">
    <citation type="submission" date="2020-10" db="EMBL/GenBank/DDBJ databases">
        <title>Whole-genome sequence of Luteibacter sp. EIF3.</title>
        <authorList>
            <person name="Friedrich I."/>
            <person name="Hertel R."/>
            <person name="Daniel R."/>
        </authorList>
    </citation>
    <scope>NUCLEOTIDE SEQUENCE</scope>
    <source>
        <strain evidence="2">EIF3</strain>
    </source>
</reference>
<feature type="region of interest" description="Disordered" evidence="1">
    <location>
        <begin position="1"/>
        <end position="20"/>
    </location>
</feature>
<feature type="region of interest" description="Disordered" evidence="1">
    <location>
        <begin position="239"/>
        <end position="262"/>
    </location>
</feature>
<dbReference type="InterPro" id="IPR050708">
    <property type="entry name" value="T6SS_VgrG/RHS"/>
</dbReference>
<gene>
    <name evidence="2" type="ORF">IM816_13060</name>
</gene>
<dbReference type="RefSeq" id="WP_345779970.1">
    <property type="nucleotide sequence ID" value="NZ_CP063231.1"/>
</dbReference>
<sequence>MALAPHRRSVRHVSTGRDPDSDGTRFVLDLRFPGQRYDAATGLHYNYYRDYDPATGRYVQVDPIGLAGGLNPYLYANGSPLKFIDPSGEVAWLAPLIPIAIGALSSAVGDAVVQGIGIYRSDGCKKFNWRQLGISTIGGAIGGRFLPGASFSYGLKGVAGLGAAVNTGVYFANGDTYDASGVAWAAGSGLVGGVAGGAFQRRFPYGVGGTAANSEMVRKSNEAANIRLNTGISSLTRSAASGLPPSVPMPSGSESQPCGCSE</sequence>
<dbReference type="Gene3D" id="2.180.10.10">
    <property type="entry name" value="RHS repeat-associated core"/>
    <property type="match status" value="1"/>
</dbReference>
<proteinExistence type="predicted"/>
<feature type="compositionally biased region" description="Polar residues" evidence="1">
    <location>
        <begin position="252"/>
        <end position="262"/>
    </location>
</feature>
<evidence type="ECO:0000313" key="2">
    <source>
        <dbReference type="EMBL" id="URL60391.1"/>
    </source>
</evidence>
<dbReference type="InterPro" id="IPR022385">
    <property type="entry name" value="Rhs_assc_core"/>
</dbReference>
<protein>
    <submittedName>
        <fullName evidence="2">RHS repeat-associated core domain-containing protein</fullName>
    </submittedName>
</protein>
<dbReference type="Proteomes" id="UP001056681">
    <property type="component" value="Chromosome"/>
</dbReference>
<evidence type="ECO:0000256" key="1">
    <source>
        <dbReference type="SAM" id="MobiDB-lite"/>
    </source>
</evidence>